<comment type="caution">
    <text evidence="2">The sequence shown here is derived from an EMBL/GenBank/DDBJ whole genome shotgun (WGS) entry which is preliminary data.</text>
</comment>
<gene>
    <name evidence="2" type="ORF">THAR02_11495</name>
</gene>
<feature type="compositionally biased region" description="Low complexity" evidence="1">
    <location>
        <begin position="167"/>
        <end position="176"/>
    </location>
</feature>
<feature type="region of interest" description="Disordered" evidence="1">
    <location>
        <begin position="287"/>
        <end position="376"/>
    </location>
</feature>
<feature type="compositionally biased region" description="Low complexity" evidence="1">
    <location>
        <begin position="82"/>
        <end position="94"/>
    </location>
</feature>
<feature type="compositionally biased region" description="Basic residues" evidence="1">
    <location>
        <begin position="117"/>
        <end position="128"/>
    </location>
</feature>
<dbReference type="AlphaFoldDB" id="A0A0F9WV55"/>
<evidence type="ECO:0000256" key="1">
    <source>
        <dbReference type="SAM" id="MobiDB-lite"/>
    </source>
</evidence>
<feature type="compositionally biased region" description="Basic residues" evidence="1">
    <location>
        <begin position="177"/>
        <end position="191"/>
    </location>
</feature>
<dbReference type="EMBL" id="JOKZ01001439">
    <property type="protein sequence ID" value="KKO96404.1"/>
    <property type="molecule type" value="Genomic_DNA"/>
</dbReference>
<feature type="non-terminal residue" evidence="2">
    <location>
        <position position="376"/>
    </location>
</feature>
<evidence type="ECO:0000313" key="3">
    <source>
        <dbReference type="Proteomes" id="UP000034112"/>
    </source>
</evidence>
<feature type="compositionally biased region" description="Polar residues" evidence="1">
    <location>
        <begin position="357"/>
        <end position="376"/>
    </location>
</feature>
<reference evidence="3" key="1">
    <citation type="journal article" date="2015" name="Genome Announc.">
        <title>Draft whole-genome sequence of the biocontrol agent Trichoderma harzianum T6776.</title>
        <authorList>
            <person name="Baroncelli R."/>
            <person name="Piaggeschi G."/>
            <person name="Fiorini L."/>
            <person name="Bertolini E."/>
            <person name="Zapparata A."/>
            <person name="Pe M.E."/>
            <person name="Sarrocco S."/>
            <person name="Vannacci G."/>
        </authorList>
    </citation>
    <scope>NUCLEOTIDE SEQUENCE [LARGE SCALE GENOMIC DNA]</scope>
    <source>
        <strain evidence="3">T6776</strain>
    </source>
</reference>
<proteinExistence type="predicted"/>
<protein>
    <submittedName>
        <fullName evidence="2">Uncharacterized protein</fullName>
    </submittedName>
</protein>
<dbReference type="OrthoDB" id="4953021at2759"/>
<accession>A0A0F9WV55</accession>
<organism evidence="2 3">
    <name type="scientific">Trichoderma harzianum</name>
    <name type="common">Hypocrea lixii</name>
    <dbReference type="NCBI Taxonomy" id="5544"/>
    <lineage>
        <taxon>Eukaryota</taxon>
        <taxon>Fungi</taxon>
        <taxon>Dikarya</taxon>
        <taxon>Ascomycota</taxon>
        <taxon>Pezizomycotina</taxon>
        <taxon>Sordariomycetes</taxon>
        <taxon>Hypocreomycetidae</taxon>
        <taxon>Hypocreales</taxon>
        <taxon>Hypocreaceae</taxon>
        <taxon>Trichoderma</taxon>
    </lineage>
</organism>
<feature type="region of interest" description="Disordered" evidence="1">
    <location>
        <begin position="32"/>
        <end position="274"/>
    </location>
</feature>
<evidence type="ECO:0000313" key="2">
    <source>
        <dbReference type="EMBL" id="KKO96404.1"/>
    </source>
</evidence>
<name>A0A0F9WV55_TRIHA</name>
<sequence length="376" mass="41388">MPLVSAEQDQPSCTPTKKIDFSETASTIYRSSSFVGGNEPKDIWNFDDSPTDSSPVPETSKKKPIISPNHLPPDDLYDLTPKKAAAPAQVVAKPNGSQPVVDDETTSCSSKPTFQPKGKKQRPKAKKPIRFDSLTQEILEEPISKKRKKQPAPARLPIVNALRESAKASSSPAAGPKRPKPKRARTQKKKKPEIPSAPQNPPKPRREDAITFLDSPVQPVAESPSEYLPELPSTENGDDSNTKLSSSSGDDFSAIQEPKQQHHRMPAAISRQDNTLGESVAIFAQQHGEKRRRLSRQFSVSEKGSPVVVNDAMLPGNIQPMPMEPHPSMSGRPEPFTATQPSSFLRSALNDERTEQQNDNAFNNIRGKSSSQWLRR</sequence>
<dbReference type="Proteomes" id="UP000034112">
    <property type="component" value="Unassembled WGS sequence"/>
</dbReference>